<evidence type="ECO:0000256" key="34">
    <source>
        <dbReference type="PROSITE-ProRule" id="PRU00117"/>
    </source>
</evidence>
<dbReference type="OrthoDB" id="10071877at2759"/>
<dbReference type="FunFam" id="1.25.40.20:FF:000014">
    <property type="entry name" value="ankyrin repeat domain-containing protein 17 isoform X2"/>
    <property type="match status" value="1"/>
</dbReference>
<evidence type="ECO:0000256" key="16">
    <source>
        <dbReference type="ARBA" id="ARBA00022833"/>
    </source>
</evidence>
<feature type="disulfide bond" evidence="32">
    <location>
        <begin position="3478"/>
        <end position="3490"/>
    </location>
</feature>
<feature type="repeat" description="ANK" evidence="33">
    <location>
        <begin position="1314"/>
        <end position="1346"/>
    </location>
</feature>
<dbReference type="Pfam" id="PF19236">
    <property type="entry name" value="ADAMTS_CR_3"/>
    <property type="match status" value="1"/>
</dbReference>
<feature type="repeat" description="ANK" evidence="33">
    <location>
        <begin position="1177"/>
        <end position="1209"/>
    </location>
</feature>
<keyword evidence="10" id="KW-0399">Innate immunity</keyword>
<feature type="binding site" evidence="31">
    <location>
        <position position="3251"/>
    </location>
    <ligand>
        <name>Ca(2+)</name>
        <dbReference type="ChEBI" id="CHEBI:29108"/>
        <label>1</label>
    </ligand>
</feature>
<evidence type="ECO:0000256" key="3">
    <source>
        <dbReference type="ARBA" id="ARBA00004498"/>
    </source>
</evidence>
<dbReference type="SMART" id="SM00209">
    <property type="entry name" value="TSP1"/>
    <property type="match status" value="4"/>
</dbReference>
<dbReference type="InterPro" id="IPR002870">
    <property type="entry name" value="Peptidase_M12B_N"/>
</dbReference>
<feature type="region of interest" description="Disordered" evidence="37">
    <location>
        <begin position="2378"/>
        <end position="2423"/>
    </location>
</feature>
<evidence type="ECO:0000256" key="6">
    <source>
        <dbReference type="ARBA" id="ARBA00022499"/>
    </source>
</evidence>
<keyword evidence="21 33" id="KW-0040">ANK repeat</keyword>
<feature type="binding site" evidence="31">
    <location>
        <position position="3358"/>
    </location>
    <ligand>
        <name>Ca(2+)</name>
        <dbReference type="ChEBI" id="CHEBI:29108"/>
        <label>1</label>
    </ligand>
</feature>
<feature type="region of interest" description="Disordered" evidence="37">
    <location>
        <begin position="2898"/>
        <end position="2920"/>
    </location>
</feature>
<feature type="binding site" evidence="31">
    <location>
        <position position="3355"/>
    </location>
    <ligand>
        <name>Ca(2+)</name>
        <dbReference type="ChEBI" id="CHEBI:29108"/>
        <label>1</label>
    </ligand>
</feature>
<feature type="region of interest" description="Disordered" evidence="37">
    <location>
        <begin position="1"/>
        <end position="53"/>
    </location>
</feature>
<dbReference type="InterPro" id="IPR004087">
    <property type="entry name" value="KH_dom"/>
</dbReference>
<dbReference type="GO" id="GO:0006508">
    <property type="term" value="P:proteolysis"/>
    <property type="evidence" value="ECO:0007669"/>
    <property type="project" value="UniProtKB-KW"/>
</dbReference>
<feature type="domain" description="Peptidase M12B" evidence="38">
    <location>
        <begin position="3156"/>
        <end position="3360"/>
    </location>
</feature>
<feature type="repeat" description="ANK" evidence="33">
    <location>
        <begin position="327"/>
        <end position="359"/>
    </location>
</feature>
<feature type="disulfide bond" evidence="32">
    <location>
        <begin position="3382"/>
        <end position="3407"/>
    </location>
</feature>
<dbReference type="FunFam" id="2.60.120.830:FF:000001">
    <property type="entry name" value="A disintegrin and metalloproteinase with thrombospondin motifs 1"/>
    <property type="match status" value="1"/>
</dbReference>
<dbReference type="GO" id="GO:0030198">
    <property type="term" value="P:extracellular matrix organization"/>
    <property type="evidence" value="ECO:0007669"/>
    <property type="project" value="InterPro"/>
</dbReference>
<evidence type="ECO:0000256" key="22">
    <source>
        <dbReference type="ARBA" id="ARBA00023049"/>
    </source>
</evidence>
<keyword evidence="5" id="KW-0963">Cytoplasm</keyword>
<dbReference type="SMART" id="SM00248">
    <property type="entry name" value="ANK"/>
    <property type="match status" value="25"/>
</dbReference>
<proteinExistence type="predicted"/>
<keyword evidence="15" id="KW-0378">Hydrolase</keyword>
<feature type="compositionally biased region" description="Low complexity" evidence="37">
    <location>
        <begin position="4005"/>
        <end position="4016"/>
    </location>
</feature>
<dbReference type="Gene3D" id="3.40.1620.60">
    <property type="match status" value="1"/>
</dbReference>
<evidence type="ECO:0000259" key="38">
    <source>
        <dbReference type="PROSITE" id="PS50215"/>
    </source>
</evidence>
<dbReference type="InterPro" id="IPR036770">
    <property type="entry name" value="Ankyrin_rpt-contain_sf"/>
</dbReference>
<feature type="compositionally biased region" description="Polar residues" evidence="37">
    <location>
        <begin position="1636"/>
        <end position="1647"/>
    </location>
</feature>
<dbReference type="Gene3D" id="3.30.1370.10">
    <property type="entry name" value="K Homology domain, type 1"/>
    <property type="match status" value="1"/>
</dbReference>
<feature type="repeat" description="ANK" evidence="33">
    <location>
        <begin position="590"/>
        <end position="622"/>
    </location>
</feature>
<feature type="disulfide bond" evidence="32">
    <location>
        <begin position="3467"/>
        <end position="3505"/>
    </location>
</feature>
<evidence type="ECO:0000256" key="11">
    <source>
        <dbReference type="ARBA" id="ARBA00022670"/>
    </source>
</evidence>
<dbReference type="GO" id="GO:0004222">
    <property type="term" value="F:metalloendopeptidase activity"/>
    <property type="evidence" value="ECO:0007669"/>
    <property type="project" value="InterPro"/>
</dbReference>
<dbReference type="SUPFAM" id="SSF54791">
    <property type="entry name" value="Eukaryotic type KH-domain (KH-domain type I)"/>
    <property type="match status" value="1"/>
</dbReference>
<feature type="binding site" evidence="31 35">
    <location>
        <position position="3302"/>
    </location>
    <ligand>
        <name>Zn(2+)</name>
        <dbReference type="ChEBI" id="CHEBI:29105"/>
        <note>catalytic</note>
    </ligand>
</feature>
<feature type="compositionally biased region" description="Polar residues" evidence="37">
    <location>
        <begin position="2386"/>
        <end position="2395"/>
    </location>
</feature>
<evidence type="ECO:0000256" key="2">
    <source>
        <dbReference type="ARBA" id="ARBA00004496"/>
    </source>
</evidence>
<evidence type="ECO:0000256" key="29">
    <source>
        <dbReference type="ARBA" id="ARBA00081278"/>
    </source>
</evidence>
<feature type="disulfide bond" evidence="32">
    <location>
        <begin position="3463"/>
        <end position="3500"/>
    </location>
</feature>
<evidence type="ECO:0000256" key="19">
    <source>
        <dbReference type="ARBA" id="ARBA00022884"/>
    </source>
</evidence>
<dbReference type="CDD" id="cd20069">
    <property type="entry name" value="5TM_Oxa1-like"/>
    <property type="match status" value="1"/>
</dbReference>
<evidence type="ECO:0000259" key="39">
    <source>
        <dbReference type="PROSITE" id="PS50900"/>
    </source>
</evidence>
<keyword evidence="14" id="KW-0677">Repeat</keyword>
<dbReference type="FunFam" id="3.30.1370.10:FF:000031">
    <property type="entry name" value="ankyrin repeat domain-containing protein 17 isoform X1"/>
    <property type="match status" value="1"/>
</dbReference>
<dbReference type="Pfam" id="PF19030">
    <property type="entry name" value="TSP1_ADAMTS"/>
    <property type="match status" value="3"/>
</dbReference>
<feature type="compositionally biased region" description="Pro residues" evidence="37">
    <location>
        <begin position="2308"/>
        <end position="2318"/>
    </location>
</feature>
<sequence>MEKAVGAAVAVTAEEGGGEAGGGEAGSATAGPGPPEGPSGPAAPPSPCGPGAAGLVRVCDLLLKKKAVPGKAKRGGRAARPASSSESGGGGSESSNNGSDDEEEEEEEEEDEEEEEEEEEEEVSEVESFILDQDDLDNPMLETASKLLLSSTADGADLRTVDPETQARLEALLEAAGIGKLSTADGKAFADPEVLRRLTSSVSCALDEAAAALTRMRAESTANAGQTDNRSLAEACSEGDVNAVRKLLIEGRSVNEHTEEGESLLCLACSAGYYELAQVLLAMHANVEDRGIKGDITPLMAAANGGHVKIVKLLLAHGADVNAQSSTGNTALTYACAGGYVDVVKVLLESGASIEDHNENGHTPLMEAGSAGHVEVARVLLENGAGINTHSNEFKESALTLACYKGHLEMVRFLLEAGADQEHKTDEMHTALMEACMDGHVEVARLLLDSGAQVNMPADSFESPLTLAACGGHVELAALLIERGANLEEVNDEGYTPLMEAAREGHEEMVALLLGQGANINAQTEETQETALTLACCGGFLEVADFLIKAGADIELGCSTPLMEAAQEGHLELVKYLLAAGANVHATTATGDTALTYACENGHTDVADVLLQAGADLEHESEGGRTPLMKAARAGHVCTVQFLISKGANVNRTTANNDHTVLSLACAGGHLAVVELLLAHGADPTHRLKDGSTMLIEAAKGGHTSVVCYLLDYPNNLLSAPPPDATQLTPPSHDLNRAPRVPVQALPMVVPPQEPDKPPANVATTLPIRNKAASKQKSSSHLPTNNQDVQGYITNQSPESIVEEAQGKLTELEQRIKEAIEKNAQLQSLELAHADQLTKEKIEELNKTREEQIQKKQKILEELQKVERELQLKTQQQLKKQYLEVKAQRIQLQQQQQQQSCQHLGLLTPVGVGEQLSEGDYARLQQVDPILLKDDPQQAAAQTGFAPIQPLAMPQALPLAAGSLPPGSIANLTELQGVIVGQPVLGQAQLAGLGQGILTETQQGLMVASPAQTLNDTLDDIMAAVSGRASAMSNTPTHSIATSVSQPQTPTPSPIISPSAMLPIYPAIDIDAQTESNHDTALTLACAGGHEELVQTLLERGANIEHRDKKGFTPLILAATAGHVGVVEILLDNGADIEAQSERTKDTPLSLACSGGRQEVVELLLARGANKEHRNVSDYTPLSLAASGGYVNIIKILLNAGAEINSRTGSKLGISPLMLAAMNGHTAAVKLLLDMGSDINAQIETNRNTALTLACFQGRTEVVSLLLDRKANVEHRAKTGLTPLMEAASGGYAEVGRVLLDKGADVNAPPVPSSRDTALTIAADKGHYKFCELLISRGAHIDVRNKKGNTPLWLAANGGHLDVVQLLVQAGADVDAADNRKITPLMAAFRKGHVKVVRYLVKEVNQFPSDSECMRYIATITDKEMLKKCHLCMESIVQAKDRQAAEANKNASILLEELDLEKLREESRRLALAAKREKRKEKRRKKKEEQRRKLEEIEAKNKENFELQAAQEKEKLKAEDDPEVPMEPPSATTTTTIGISATWTTLAGSHGKRNNTITTTSSKRKNRKNKVTPDNVQIIFDDQLPISYSQPEKVNGESKSSSTSESGDSDNMRISSCSDESSNSNSSHKSDNHSSTAVTNTQSNKKQPSVLVTCPKDERKAVPGKSSIKLSEVMNEVTSNSLSTCTKSAPSPLSSPNGKLTIASPKRGQKREEGWKEVVRRSKKVSVPSTVISRVIGRGGCNINAIRECTGAHIDIDKQKDKTGDRIITIRGGTESTRQATQLINALIKDPDKEIDELIPKNRLKSSTVNSKIGSSTPAATTAANSSLVGIKVTTVAASSTSQTASTLTVPAISSASTHKSIKNPVNNVRPGFQVSLPLAYPPPQFAHALLAAQTFQQIRPPRLPMTHFGGTFPPAQSTWGPFPVRPLSPARATNSPKPHMVPRHNSQNSSGSQVNSVSSLTTSPTATTTSVASTMPGSSASGNPSSPSVRRQLFVTVVKTSNATTTTVTTTASNTSTAPTNTTYPTPTAKEHYPASSPSSPSPPVQPAGISRSSPPDCAAASPNKGAPPSEPEAGSPPVVDAGSSTSSRQPNPGTSSSSVHPAHQQPPGAPLPEARAPLQQPQVPAPDPRMVVPPNLAATSSSAPAVGSSNAPMTYPMSQASMGSAQPTAKMETPAIRPPVHGTGSVPKNPAPVQNSSVAVLNVNHIKRPHSVPSSVQLPSTLSTQSASQNSAHSANKPMGNNFSATLPFGPFSTLFENSPTSAHAFWGGSVVSSQSTPESMLSVKSSFLPNSDPLHQSDTSKAPGFRPPLQRPAPSPSGIVSMDSPYASVTPSSTHLGTFASNLSGGQIYAPGTPLGGAPAAANFNRQHFSPLSLLPPCSSASNESPAQSVSSGVRAPSPTPSAVSLGSEKPSNVSQDRKVPVPIGTERSARIRQTGTSPSVIGSNLAAPVGHSGIWSFEGIGGSQDKVDWCHSGMGSHMIHRPMSDPGVFSHQAMERDSTGIVTPSGTFHQPVPAGYMDFPKVGGMPFSVYGNAIIPPVAPITDGTGGPIFNGPHAADPSWNSLIKMVSNSTENNGPQTLENLQPEIKELAKRLRYEVSVRGKQLGWSEKVARLHFSRNMRKVVTELYVRDNCHPFKATLLLWVQIPMWMCVSLALRNCSVGALGSAVQEQFSSGGALWFTDLTAPDSTWILPVSLGLVNLLVVEIFSSQKKMQVSHFQKLVTNFFRLVSVVMVPLAATVPSESQNISVTVISGCCQDILMPKKLPKRGLKLKVKQPKASHLMVSNNSKSTVPFGGGFGVKENSSWKHKVSTQKRATLPKGALRGHSEYPLNEDHNLECPRFRELKEMIENEPKASCESRGTEMLPSIDSHHGRNDSWGGEFQRNGSVVAGTGCSRKVTQRQEQGSRLVRKRSQSHPLIHRQSPIETAAVKALTCCPGNNPGCDVRMWDLMETMFQISKPRPYGLVIPISTNADGSYVSNILSASHQREFHLRLRPNTRLVAPEAMVEWYEDSVETGNDGGNTTQTGSGTERLWKREPLWTNCAYVGDITDIPGAAVAISNCDGLAGMIRTDEDEYFIEPLERGKQMEEEKGRIHMVYRRSAVAQHPTDMLPDVPTEESLLAGLGALSSLHGHLEQQLNETLRRRRHVGDNDHNIEVLLGVDDSVVRFHGKEHVQNYLLTLMNIVNEIYHDESLGVHINVVLVRMIMLGYAKSVSLIERGNPSRSLENVCRWAYQQQKSDPSHTEHHDHAIFLTRQDFGPAGMQGYAPVTGMCHPVRSCTLNHEDGFSSAFVVAHETGHVLGMEHDGQGNRCGDETAMGSVMAPLVQAAFHRYHWSRCSGQELRRYIHSYDCLLDDPFEHDWPKLPELPGINYSMDEQCRFDFGVGYRMCTAFRTFDPCKQLWCSHPDNPYFCKTKKGPPLDGTECAPGKWCYKGHCMWKNTNQLKQDGHWGPWTKFGSCSRTCGTGVRFRTRQCNNPVPINGGDDCAGVNFEFQLCSTEECPKHFEDFRAQQCQQRNSHFEFRGSRHHWLPYEHPDSPKRCHLYCQSRETGDVAHMKQPVHDGTRCSYRDPYSICVRGECVKVGCDKEIGSSKAEDQCGVCGGDDSHCRTVKGTYIRTPKKLGYLKMFDIPPGARHVFIQEDEASPHFLAIKNQATGHYILNGKGEEARSRSFIDLGVQWEYSIKDSTETLHTDGPLHDAVVVLIIPRDNDTRSSLTYRYIIHEDLLPTIHSNNVLREDTDTFEWALKSWSQCSKPCGGGFQYTKYGCRRKSDNKMVHRSFCEGSKKPKPIRRMCNLQECTEPLWAADEWEHCTKTCGNSGYQLRTVRCIQPLPDGTNRSVHAKFCSKDRPESRRSCNRAPCPTPWKAGPWSQCSVTCGEGTESRQVLCRAGDRCEGERPESMRPCKLAPCDGKRTAGMAAVGGNEPCLGDKSIFCQMEVLARYCSIPGYHKLCCESCSRRSSSFPPPGGAGTERDAALDLGNLQRALVVPTPAAPTQAQLLPGSSSPSWLPFDAQQAEQHIPPSSPEPKGAGIPHWRAPLAGKTSRLLAFLHQSPANSSSLSSGSALALAAALPLVPAENVAAGAPAPARTSGKGEERTGKRWPLRAAPVER</sequence>
<feature type="region of interest" description="Disordered" evidence="37">
    <location>
        <begin position="1474"/>
        <end position="1495"/>
    </location>
</feature>
<feature type="repeat" description="ANK" evidence="33">
    <location>
        <begin position="557"/>
        <end position="589"/>
    </location>
</feature>
<dbReference type="PROSITE" id="PS50092">
    <property type="entry name" value="TSP1"/>
    <property type="match status" value="4"/>
</dbReference>
<dbReference type="InterPro" id="IPR036383">
    <property type="entry name" value="TSP1_rpt_sf"/>
</dbReference>
<keyword evidence="31" id="KW-0106">Calcium</keyword>
<evidence type="ECO:0000256" key="25">
    <source>
        <dbReference type="ARBA" id="ARBA00023157"/>
    </source>
</evidence>
<dbReference type="Gene3D" id="3.40.390.10">
    <property type="entry name" value="Collagenase (Catalytic Domain)"/>
    <property type="match status" value="1"/>
</dbReference>
<feature type="repeat" description="ANK" evidence="33">
    <location>
        <begin position="1347"/>
        <end position="1379"/>
    </location>
</feature>
<feature type="region of interest" description="Disordered" evidence="37">
    <location>
        <begin position="771"/>
        <end position="791"/>
    </location>
</feature>
<feature type="compositionally biased region" description="Low complexity" evidence="37">
    <location>
        <begin position="1530"/>
        <end position="1545"/>
    </location>
</feature>
<evidence type="ECO:0000256" key="37">
    <source>
        <dbReference type="SAM" id="MobiDB-lite"/>
    </source>
</evidence>
<dbReference type="Proteomes" id="UP000796761">
    <property type="component" value="Unassembled WGS sequence"/>
</dbReference>
<dbReference type="PROSITE" id="PS50297">
    <property type="entry name" value="ANK_REP_REGION"/>
    <property type="match status" value="20"/>
</dbReference>
<dbReference type="InterPro" id="IPR001590">
    <property type="entry name" value="Peptidase_M12B"/>
</dbReference>
<keyword evidence="41" id="KW-1185">Reference proteome</keyword>
<feature type="repeat" description="ANK" evidence="33">
    <location>
        <begin position="1144"/>
        <end position="1176"/>
    </location>
</feature>
<evidence type="ECO:0000256" key="15">
    <source>
        <dbReference type="ARBA" id="ARBA00022801"/>
    </source>
</evidence>
<dbReference type="InterPro" id="IPR002110">
    <property type="entry name" value="Ankyrin_rpt"/>
</dbReference>
<dbReference type="FunFam" id="1.25.40.20:FF:000114">
    <property type="entry name" value="ankyrin repeat and KH domain-containing protein 1 isoform X2"/>
    <property type="match status" value="1"/>
</dbReference>
<dbReference type="InterPro" id="IPR010909">
    <property type="entry name" value="PLAC"/>
</dbReference>
<dbReference type="InterPro" id="IPR004088">
    <property type="entry name" value="KH_dom_type_1"/>
</dbReference>
<evidence type="ECO:0000256" key="30">
    <source>
        <dbReference type="PIRSR" id="PIRSR613273-1"/>
    </source>
</evidence>
<feature type="compositionally biased region" description="Low complexity" evidence="37">
    <location>
        <begin position="2225"/>
        <end position="2238"/>
    </location>
</feature>
<feature type="repeat" description="ANK" evidence="33">
    <location>
        <begin position="493"/>
        <end position="525"/>
    </location>
</feature>
<evidence type="ECO:0000313" key="41">
    <source>
        <dbReference type="Proteomes" id="UP000796761"/>
    </source>
</evidence>
<dbReference type="PANTHER" id="PTHR23206:SF1">
    <property type="entry name" value="ANKYRIN REPEAT DOMAIN-CONTAINING PROTEIN 17"/>
    <property type="match status" value="1"/>
</dbReference>
<dbReference type="GO" id="GO:0005634">
    <property type="term" value="C:nucleus"/>
    <property type="evidence" value="ECO:0007669"/>
    <property type="project" value="UniProtKB-SubCell"/>
</dbReference>
<feature type="disulfide bond" evidence="32">
    <location>
        <begin position="3393"/>
        <end position="3416"/>
    </location>
</feature>
<keyword evidence="6" id="KW-1017">Isopeptide bond</keyword>
<keyword evidence="17" id="KW-0832">Ubl conjugation</keyword>
<keyword evidence="7" id="KW-0964">Secreted</keyword>
<dbReference type="InterPro" id="IPR013273">
    <property type="entry name" value="ADAMTS/ADAMTS-like"/>
</dbReference>
<keyword evidence="18" id="KW-0391">Immunity</keyword>
<feature type="disulfide bond" evidence="32">
    <location>
        <begin position="3233"/>
        <end position="3282"/>
    </location>
</feature>
<organism evidence="40 41">
    <name type="scientific">Zosterops borbonicus</name>
    <dbReference type="NCBI Taxonomy" id="364589"/>
    <lineage>
        <taxon>Eukaryota</taxon>
        <taxon>Metazoa</taxon>
        <taxon>Chordata</taxon>
        <taxon>Craniata</taxon>
        <taxon>Vertebrata</taxon>
        <taxon>Euteleostomi</taxon>
        <taxon>Archelosauria</taxon>
        <taxon>Archosauria</taxon>
        <taxon>Dinosauria</taxon>
        <taxon>Saurischia</taxon>
        <taxon>Theropoda</taxon>
        <taxon>Coelurosauria</taxon>
        <taxon>Aves</taxon>
        <taxon>Neognathae</taxon>
        <taxon>Neoaves</taxon>
        <taxon>Telluraves</taxon>
        <taxon>Australaves</taxon>
        <taxon>Passeriformes</taxon>
        <taxon>Sylvioidea</taxon>
        <taxon>Zosteropidae</taxon>
        <taxon>Zosterops</taxon>
    </lineage>
</organism>
<feature type="compositionally biased region" description="Polar residues" evidence="37">
    <location>
        <begin position="2285"/>
        <end position="2303"/>
    </location>
</feature>
<feature type="repeat" description="ANK" evidence="33">
    <location>
        <begin position="1110"/>
        <end position="1142"/>
    </location>
</feature>
<dbReference type="PROSITE" id="PS50088">
    <property type="entry name" value="ANK_REPEAT"/>
    <property type="match status" value="20"/>
</dbReference>
<keyword evidence="24" id="KW-0865">Zymogen</keyword>
<evidence type="ECO:0000256" key="26">
    <source>
        <dbReference type="ARBA" id="ARBA00023180"/>
    </source>
</evidence>
<dbReference type="SUPFAM" id="SSF82895">
    <property type="entry name" value="TSP-1 type 1 repeat"/>
    <property type="match status" value="4"/>
</dbReference>
<evidence type="ECO:0000256" key="20">
    <source>
        <dbReference type="ARBA" id="ARBA00022990"/>
    </source>
</evidence>
<evidence type="ECO:0000256" key="10">
    <source>
        <dbReference type="ARBA" id="ARBA00022588"/>
    </source>
</evidence>
<keyword evidence="20" id="KW-0007">Acetylation</keyword>
<dbReference type="InterPro" id="IPR010294">
    <property type="entry name" value="ADAMTS_spacer1"/>
</dbReference>
<feature type="region of interest" description="Disordered" evidence="37">
    <location>
        <begin position="1681"/>
        <end position="1711"/>
    </location>
</feature>
<dbReference type="FunFam" id="2.20.100.10:FF:000011">
    <property type="entry name" value="A disintegrin and metalloproteinase with thrombospondin motifs 3"/>
    <property type="match status" value="1"/>
</dbReference>
<evidence type="ECO:0000256" key="27">
    <source>
        <dbReference type="ARBA" id="ARBA00023242"/>
    </source>
</evidence>
<comment type="cofactor">
    <cofactor evidence="31">
        <name>Zn(2+)</name>
        <dbReference type="ChEBI" id="CHEBI:29105"/>
    </cofactor>
    <text evidence="31">Binds 1 zinc ion per subunit.</text>
</comment>
<dbReference type="PROSITE" id="PS50084">
    <property type="entry name" value="KH_TYPE_1"/>
    <property type="match status" value="1"/>
</dbReference>
<feature type="compositionally biased region" description="Polar residues" evidence="37">
    <location>
        <begin position="773"/>
        <end position="791"/>
    </location>
</feature>
<evidence type="ECO:0000256" key="31">
    <source>
        <dbReference type="PIRSR" id="PIRSR613273-2"/>
    </source>
</evidence>
<feature type="disulfide bond" evidence="32">
    <location>
        <begin position="3276"/>
        <end position="3355"/>
    </location>
</feature>
<dbReference type="Pfam" id="PF00023">
    <property type="entry name" value="Ank"/>
    <property type="match status" value="1"/>
</dbReference>
<dbReference type="PANTHER" id="PTHR23206">
    <property type="entry name" value="MASK PROTEIN"/>
    <property type="match status" value="1"/>
</dbReference>
<evidence type="ECO:0000256" key="36">
    <source>
        <dbReference type="SAM" id="Coils"/>
    </source>
</evidence>
<feature type="disulfide bond" evidence="32">
    <location>
        <begin position="3429"/>
        <end position="3440"/>
    </location>
</feature>
<feature type="compositionally biased region" description="Low complexity" evidence="37">
    <location>
        <begin position="1615"/>
        <end position="1627"/>
    </location>
</feature>
<keyword evidence="23 36" id="KW-0175">Coiled coil</keyword>
<keyword evidence="8" id="KW-0272">Extracellular matrix</keyword>
<feature type="disulfide bond" evidence="32">
    <location>
        <begin position="3315"/>
        <end position="3341"/>
    </location>
</feature>
<dbReference type="FunFam" id="3.40.390.10:FF:000008">
    <property type="entry name" value="A disintegrin and metalloproteinase with thrombospondin motifs 3"/>
    <property type="match status" value="1"/>
</dbReference>
<dbReference type="GO" id="GO:0045087">
    <property type="term" value="P:innate immune response"/>
    <property type="evidence" value="ECO:0007669"/>
    <property type="project" value="UniProtKB-KW"/>
</dbReference>
<feature type="repeat" description="ANK" evidence="33">
    <location>
        <begin position="1212"/>
        <end position="1244"/>
    </location>
</feature>
<dbReference type="InterPro" id="IPR051631">
    <property type="entry name" value="Ankyrin-KH/SAM_domain"/>
</dbReference>
<feature type="compositionally biased region" description="Acidic residues" evidence="37">
    <location>
        <begin position="99"/>
        <end position="125"/>
    </location>
</feature>
<feature type="repeat" description="ANK" evidence="33">
    <location>
        <begin position="294"/>
        <end position="326"/>
    </location>
</feature>
<dbReference type="Pfam" id="PF12796">
    <property type="entry name" value="Ank_2"/>
    <property type="match status" value="9"/>
</dbReference>
<feature type="binding site" evidence="31">
    <location>
        <position position="3159"/>
    </location>
    <ligand>
        <name>Ca(2+)</name>
        <dbReference type="ChEBI" id="CHEBI:29108"/>
        <label>1</label>
    </ligand>
</feature>
<feature type="compositionally biased region" description="Basic residues" evidence="37">
    <location>
        <begin position="1476"/>
        <end position="1486"/>
    </location>
</feature>
<dbReference type="Gene3D" id="2.20.100.10">
    <property type="entry name" value="Thrombospondin type-1 (TSP1) repeat"/>
    <property type="match status" value="4"/>
</dbReference>
<dbReference type="FunFam" id="1.25.40.20:FF:000062">
    <property type="entry name" value="ankyrin repeat domain-containing protein 17"/>
    <property type="match status" value="1"/>
</dbReference>
<dbReference type="GO" id="GO:0005737">
    <property type="term" value="C:cytoplasm"/>
    <property type="evidence" value="ECO:0007669"/>
    <property type="project" value="UniProtKB-SubCell"/>
</dbReference>
<keyword evidence="12 31" id="KW-0479">Metal-binding</keyword>
<feature type="compositionally biased region" description="Basic residues" evidence="37">
    <location>
        <begin position="68"/>
        <end position="77"/>
    </location>
</feature>
<feature type="disulfide bond" evidence="32">
    <location>
        <begin position="3402"/>
        <end position="3435"/>
    </location>
</feature>
<dbReference type="SUPFAM" id="SSF48403">
    <property type="entry name" value="Ankyrin repeat"/>
    <property type="match status" value="3"/>
</dbReference>
<feature type="compositionally biased region" description="Polar residues" evidence="37">
    <location>
        <begin position="2214"/>
        <end position="2224"/>
    </location>
</feature>
<dbReference type="InterPro" id="IPR036612">
    <property type="entry name" value="KH_dom_type_1_sf"/>
</dbReference>
<feature type="compositionally biased region" description="Polar residues" evidence="37">
    <location>
        <begin position="1681"/>
        <end position="1698"/>
    </location>
</feature>
<dbReference type="InterPro" id="IPR024079">
    <property type="entry name" value="MetalloPept_cat_dom_sf"/>
</dbReference>
<feature type="repeat" description="ANK" evidence="33">
    <location>
        <begin position="623"/>
        <end position="655"/>
    </location>
</feature>
<dbReference type="GO" id="GO:0003723">
    <property type="term" value="F:RNA binding"/>
    <property type="evidence" value="ECO:0007669"/>
    <property type="project" value="UniProtKB-UniRule"/>
</dbReference>
<name>A0A8K1LJS4_9PASS</name>
<feature type="repeat" description="ANK" evidence="33">
    <location>
        <begin position="360"/>
        <end position="392"/>
    </location>
</feature>
<accession>A0A8K1LJS4</accession>
<dbReference type="FunFam" id="1.25.40.20:FF:000012">
    <property type="entry name" value="ankyrin repeat domain-containing protein 17 isoform X1"/>
    <property type="match status" value="1"/>
</dbReference>
<dbReference type="FunFam" id="2.20.100.10:FF:000022">
    <property type="entry name" value="A disintegrin and metalloproteinase with thrombospondin motifs 3"/>
    <property type="match status" value="1"/>
</dbReference>
<feature type="region of interest" description="Disordered" evidence="37">
    <location>
        <begin position="1513"/>
        <end position="1667"/>
    </location>
</feature>
<feature type="repeat" description="ANK" evidence="33">
    <location>
        <begin position="657"/>
        <end position="689"/>
    </location>
</feature>
<dbReference type="PROSITE" id="PS50215">
    <property type="entry name" value="ADAM_MEPRO"/>
    <property type="match status" value="1"/>
</dbReference>
<keyword evidence="13" id="KW-0732">Signal</keyword>
<feature type="repeat" description="ANK" evidence="33">
    <location>
        <begin position="394"/>
        <end position="426"/>
    </location>
</feature>
<evidence type="ECO:0000256" key="4">
    <source>
        <dbReference type="ARBA" id="ARBA00022481"/>
    </source>
</evidence>
<feature type="domain" description="PLAC" evidence="39">
    <location>
        <begin position="3928"/>
        <end position="3966"/>
    </location>
</feature>
<dbReference type="InterPro" id="IPR041645">
    <property type="entry name" value="ADAMTS_CR_2"/>
</dbReference>
<feature type="repeat" description="ANK" evidence="33">
    <location>
        <begin position="1077"/>
        <end position="1109"/>
    </location>
</feature>
<dbReference type="CDD" id="cd04273">
    <property type="entry name" value="ZnMc_ADAMTS_like"/>
    <property type="match status" value="1"/>
</dbReference>
<dbReference type="GO" id="GO:0046872">
    <property type="term" value="F:metal ion binding"/>
    <property type="evidence" value="ECO:0007669"/>
    <property type="project" value="UniProtKB-KW"/>
</dbReference>
<evidence type="ECO:0000256" key="13">
    <source>
        <dbReference type="ARBA" id="ARBA00022729"/>
    </source>
</evidence>
<evidence type="ECO:0000256" key="24">
    <source>
        <dbReference type="ARBA" id="ARBA00023145"/>
    </source>
</evidence>
<dbReference type="FunFam" id="1.25.40.20:FF:000046">
    <property type="entry name" value="Ankyrin repeat and KH domain-containing protein 1"/>
    <property type="match status" value="1"/>
</dbReference>
<dbReference type="PROSITE" id="PS50900">
    <property type="entry name" value="PLAC"/>
    <property type="match status" value="1"/>
</dbReference>
<keyword evidence="4" id="KW-0488">Methylation</keyword>
<evidence type="ECO:0000256" key="21">
    <source>
        <dbReference type="ARBA" id="ARBA00023043"/>
    </source>
</evidence>
<dbReference type="PRINTS" id="PR01857">
    <property type="entry name" value="ADAMTSFAMILY"/>
</dbReference>
<reference evidence="40" key="1">
    <citation type="submission" date="2019-04" db="EMBL/GenBank/DDBJ databases">
        <title>Genome assembly of Zosterops borbonicus 15179.</title>
        <authorList>
            <person name="Leroy T."/>
            <person name="Anselmetti Y."/>
            <person name="Tilak M.-K."/>
            <person name="Nabholz B."/>
        </authorList>
    </citation>
    <scope>NUCLEOTIDE SEQUENCE</scope>
    <source>
        <strain evidence="40">HGM_15179</strain>
        <tissue evidence="40">Muscle</tissue>
    </source>
</reference>
<feature type="compositionally biased region" description="Pro residues" evidence="37">
    <location>
        <begin position="32"/>
        <end position="48"/>
    </location>
</feature>
<dbReference type="Gene3D" id="1.25.40.20">
    <property type="entry name" value="Ankyrin repeat-containing domain"/>
    <property type="match status" value="9"/>
</dbReference>
<dbReference type="SUPFAM" id="SSF55486">
    <property type="entry name" value="Metalloproteases ('zincins'), catalytic domain"/>
    <property type="match status" value="1"/>
</dbReference>
<feature type="compositionally biased region" description="Low complexity" evidence="37">
    <location>
        <begin position="2008"/>
        <end position="2040"/>
    </location>
</feature>
<comment type="caution">
    <text evidence="40">The sequence shown here is derived from an EMBL/GenBank/DDBJ whole genome shotgun (WGS) entry which is preliminary data.</text>
</comment>
<keyword evidence="22" id="KW-0482">Metalloprotease</keyword>
<dbReference type="CDD" id="cd22502">
    <property type="entry name" value="KH-I_ANKRD17"/>
    <property type="match status" value="1"/>
</dbReference>
<dbReference type="FunFam" id="2.20.100.10:FF:000006">
    <property type="entry name" value="A disintegrin and metalloproteinase with thrombospondin motifs 1"/>
    <property type="match status" value="1"/>
</dbReference>
<keyword evidence="27" id="KW-0539">Nucleus</keyword>
<dbReference type="SMART" id="SM00322">
    <property type="entry name" value="KH"/>
    <property type="match status" value="1"/>
</dbReference>
<feature type="region of interest" description="Disordered" evidence="37">
    <location>
        <begin position="4088"/>
        <end position="4117"/>
    </location>
</feature>
<feature type="binding site" evidence="31 35">
    <location>
        <position position="3298"/>
    </location>
    <ligand>
        <name>Zn(2+)</name>
        <dbReference type="ChEBI" id="CHEBI:29105"/>
        <note>catalytic</note>
    </ligand>
</feature>
<evidence type="ECO:0000256" key="17">
    <source>
        <dbReference type="ARBA" id="ARBA00022843"/>
    </source>
</evidence>
<evidence type="ECO:0000256" key="1">
    <source>
        <dbReference type="ARBA" id="ARBA00004123"/>
    </source>
</evidence>
<keyword evidence="25 32" id="KW-1015">Disulfide bond</keyword>
<feature type="compositionally biased region" description="Polar residues" evidence="37">
    <location>
        <begin position="2084"/>
        <end position="2101"/>
    </location>
</feature>
<comment type="subcellular location">
    <subcellularLocation>
        <location evidence="2">Cytoplasm</location>
    </subcellularLocation>
    <subcellularLocation>
        <location evidence="1">Nucleus</location>
    </subcellularLocation>
    <subcellularLocation>
        <location evidence="3">Secreted</location>
        <location evidence="3">Extracellular space</location>
        <location evidence="3">Extracellular matrix</location>
    </subcellularLocation>
</comment>
<dbReference type="Pfam" id="PF05986">
    <property type="entry name" value="ADAMTS_spacer1"/>
    <property type="match status" value="1"/>
</dbReference>
<feature type="repeat" description="ANK" evidence="33">
    <location>
        <begin position="460"/>
        <end position="492"/>
    </location>
</feature>
<dbReference type="Pfam" id="PF01421">
    <property type="entry name" value="Reprolysin"/>
    <property type="match status" value="1"/>
</dbReference>
<feature type="compositionally biased region" description="Polar residues" evidence="37">
    <location>
        <begin position="2139"/>
        <end position="2150"/>
    </location>
</feature>
<feature type="active site" evidence="30 35">
    <location>
        <position position="3299"/>
    </location>
</feature>
<feature type="coiled-coil region" evidence="36">
    <location>
        <begin position="802"/>
        <end position="898"/>
    </location>
</feature>
<dbReference type="CDD" id="cd22249">
    <property type="entry name" value="UDM1_RNF168_RNF169-like"/>
    <property type="match status" value="1"/>
</dbReference>
<feature type="compositionally biased region" description="Low complexity" evidence="37">
    <location>
        <begin position="1597"/>
        <end position="1606"/>
    </location>
</feature>
<evidence type="ECO:0000256" key="23">
    <source>
        <dbReference type="ARBA" id="ARBA00023054"/>
    </source>
</evidence>
<keyword evidence="9" id="KW-0597">Phosphoprotein</keyword>
<comment type="caution">
    <text evidence="35">Lacks conserved residue(s) required for the propagation of feature annotation.</text>
</comment>
<feature type="region of interest" description="Disordered" evidence="37">
    <location>
        <begin position="68"/>
        <end position="136"/>
    </location>
</feature>
<evidence type="ECO:0000256" key="35">
    <source>
        <dbReference type="PROSITE-ProRule" id="PRU00276"/>
    </source>
</evidence>
<keyword evidence="19 34" id="KW-0694">RNA-binding</keyword>
<feature type="region of interest" description="Disordered" evidence="37">
    <location>
        <begin position="2008"/>
        <end position="2150"/>
    </location>
</feature>
<dbReference type="PRINTS" id="PR01415">
    <property type="entry name" value="ANKYRIN"/>
</dbReference>
<keyword evidence="16 31" id="KW-0862">Zinc</keyword>
<dbReference type="Pfam" id="PF01562">
    <property type="entry name" value="Pep_M12B_propep"/>
    <property type="match status" value="1"/>
</dbReference>
<dbReference type="Pfam" id="PF00090">
    <property type="entry name" value="TSP_1"/>
    <property type="match status" value="1"/>
</dbReference>
<evidence type="ECO:0000256" key="8">
    <source>
        <dbReference type="ARBA" id="ARBA00022530"/>
    </source>
</evidence>
<protein>
    <recommendedName>
        <fullName evidence="28">Ankyrin repeat domain-containing protein 17</fullName>
    </recommendedName>
    <alternativeName>
        <fullName evidence="29">Gene trap ankyrin repeat protein</fullName>
    </alternativeName>
</protein>
<dbReference type="InterPro" id="IPR000884">
    <property type="entry name" value="TSP1_rpt"/>
</dbReference>
<gene>
    <name evidence="40" type="ORF">HGM15179_010925</name>
</gene>
<feature type="compositionally biased region" description="Low complexity" evidence="37">
    <location>
        <begin position="1"/>
        <end position="14"/>
    </location>
</feature>
<evidence type="ECO:0000256" key="33">
    <source>
        <dbReference type="PROSITE-ProRule" id="PRU00023"/>
    </source>
</evidence>
<dbReference type="FunFam" id="1.25.40.20:FF:000161">
    <property type="entry name" value="ankyrin repeat domain-containing protein 17 isoform X3"/>
    <property type="match status" value="1"/>
</dbReference>
<feature type="compositionally biased region" description="Low complexity" evidence="37">
    <location>
        <begin position="1946"/>
        <end position="1989"/>
    </location>
</feature>
<feature type="binding site" evidence="31 35">
    <location>
        <position position="3308"/>
    </location>
    <ligand>
        <name>Zn(2+)</name>
        <dbReference type="ChEBI" id="CHEBI:29105"/>
        <note>catalytic</note>
    </ligand>
</feature>
<feature type="binding site" evidence="31">
    <location>
        <position position="3358"/>
    </location>
    <ligand>
        <name>Ca(2+)</name>
        <dbReference type="ChEBI" id="CHEBI:29108"/>
        <label>2</label>
    </ligand>
</feature>
<feature type="region of interest" description="Disordered" evidence="37">
    <location>
        <begin position="4001"/>
        <end position="4041"/>
    </location>
</feature>
<dbReference type="Gene3D" id="2.60.120.830">
    <property type="match status" value="1"/>
</dbReference>
<feature type="binding site" evidence="31">
    <location>
        <position position="3159"/>
    </location>
    <ligand>
        <name>Ca(2+)</name>
        <dbReference type="ChEBI" id="CHEBI:29108"/>
        <label>2</label>
    </ligand>
</feature>
<evidence type="ECO:0000256" key="28">
    <source>
        <dbReference type="ARBA" id="ARBA00067263"/>
    </source>
</evidence>
<feature type="region of interest" description="Disordered" evidence="37">
    <location>
        <begin position="1912"/>
        <end position="1990"/>
    </location>
</feature>
<evidence type="ECO:0000256" key="9">
    <source>
        <dbReference type="ARBA" id="ARBA00022553"/>
    </source>
</evidence>
<evidence type="ECO:0000256" key="18">
    <source>
        <dbReference type="ARBA" id="ARBA00022859"/>
    </source>
</evidence>
<feature type="repeat" description="ANK" evidence="33">
    <location>
        <begin position="1279"/>
        <end position="1311"/>
    </location>
</feature>
<dbReference type="InterPro" id="IPR045371">
    <property type="entry name" value="ADAMTS_CR_3"/>
</dbReference>
<keyword evidence="26" id="KW-0325">Glycoprotein</keyword>
<evidence type="ECO:0000256" key="14">
    <source>
        <dbReference type="ARBA" id="ARBA00022737"/>
    </source>
</evidence>
<dbReference type="FunFam" id="3.40.1620.60:FF:000001">
    <property type="entry name" value="A disintegrin and metalloproteinase with thrombospondin motifs 3"/>
    <property type="match status" value="1"/>
</dbReference>
<feature type="region of interest" description="Disordered" evidence="37">
    <location>
        <begin position="2285"/>
        <end position="2334"/>
    </location>
</feature>
<dbReference type="Pfam" id="PF13637">
    <property type="entry name" value="Ank_4"/>
    <property type="match status" value="1"/>
</dbReference>
<feature type="repeat" description="ANK" evidence="33">
    <location>
        <begin position="427"/>
        <end position="459"/>
    </location>
</feature>
<evidence type="ECO:0000313" key="40">
    <source>
        <dbReference type="EMBL" id="TRZ16188.1"/>
    </source>
</evidence>
<evidence type="ECO:0000256" key="12">
    <source>
        <dbReference type="ARBA" id="ARBA00022723"/>
    </source>
</evidence>
<keyword evidence="11" id="KW-0645">Protease</keyword>
<dbReference type="FunFam" id="1.25.40.20:FF:000055">
    <property type="entry name" value="ankyrin repeat domain-containing protein 17 isoform X2"/>
    <property type="match status" value="1"/>
</dbReference>
<dbReference type="InterPro" id="IPR047375">
    <property type="entry name" value="KH-I_ANKRD17"/>
</dbReference>
<feature type="region of interest" description="Disordered" evidence="37">
    <location>
        <begin position="2212"/>
        <end position="2241"/>
    </location>
</feature>
<evidence type="ECO:0000256" key="32">
    <source>
        <dbReference type="PIRSR" id="PIRSR613273-3"/>
    </source>
</evidence>
<feature type="compositionally biased region" description="Polar residues" evidence="37">
    <location>
        <begin position="2404"/>
        <end position="2418"/>
    </location>
</feature>
<dbReference type="EMBL" id="SWJQ01000326">
    <property type="protein sequence ID" value="TRZ16188.1"/>
    <property type="molecule type" value="Genomic_DNA"/>
</dbReference>
<evidence type="ECO:0000256" key="7">
    <source>
        <dbReference type="ARBA" id="ARBA00022525"/>
    </source>
</evidence>
<dbReference type="Pfam" id="PF17771">
    <property type="entry name" value="ADAMTS_CR_2"/>
    <property type="match status" value="1"/>
</dbReference>
<evidence type="ECO:0000256" key="5">
    <source>
        <dbReference type="ARBA" id="ARBA00022490"/>
    </source>
</evidence>
<dbReference type="Pfam" id="PF00013">
    <property type="entry name" value="KH_1"/>
    <property type="match status" value="1"/>
</dbReference>
<feature type="repeat" description="ANK" evidence="33">
    <location>
        <begin position="1246"/>
        <end position="1278"/>
    </location>
</feature>